<dbReference type="EMBL" id="VKAD01000001">
    <property type="protein sequence ID" value="TXR54241.1"/>
    <property type="molecule type" value="Genomic_DNA"/>
</dbReference>
<reference evidence="1 2" key="1">
    <citation type="submission" date="2019-07" db="EMBL/GenBank/DDBJ databases">
        <title>Reinekea sp. strain SSH23 genome sequencing and assembly.</title>
        <authorList>
            <person name="Kim I."/>
        </authorList>
    </citation>
    <scope>NUCLEOTIDE SEQUENCE [LARGE SCALE GENOMIC DNA]</scope>
    <source>
        <strain evidence="1 2">SSH23</strain>
    </source>
</reference>
<accession>A0A5C8ZAN5</accession>
<gene>
    <name evidence="1" type="ORF">FME95_06815</name>
</gene>
<organism evidence="1 2">
    <name type="scientific">Reinekea thalattae</name>
    <dbReference type="NCBI Taxonomy" id="2593301"/>
    <lineage>
        <taxon>Bacteria</taxon>
        <taxon>Pseudomonadati</taxon>
        <taxon>Pseudomonadota</taxon>
        <taxon>Gammaproteobacteria</taxon>
        <taxon>Oceanospirillales</taxon>
        <taxon>Saccharospirillaceae</taxon>
        <taxon>Reinekea</taxon>
    </lineage>
</organism>
<protein>
    <submittedName>
        <fullName evidence="1">Uncharacterized protein</fullName>
    </submittedName>
</protein>
<keyword evidence="2" id="KW-1185">Reference proteome</keyword>
<name>A0A5C8ZAN5_9GAMM</name>
<proteinExistence type="predicted"/>
<evidence type="ECO:0000313" key="1">
    <source>
        <dbReference type="EMBL" id="TXR54241.1"/>
    </source>
</evidence>
<dbReference type="Proteomes" id="UP000321764">
    <property type="component" value="Unassembled WGS sequence"/>
</dbReference>
<evidence type="ECO:0000313" key="2">
    <source>
        <dbReference type="Proteomes" id="UP000321764"/>
    </source>
</evidence>
<dbReference type="OrthoDB" id="6197428at2"/>
<sequence>MDIASNLIQSYQHNQNISGNPASIGASEAASLNKTEDESIIDDEVSISDQRDIYEWVASELPHLSAEPATVSRASQMLYEYQLLDFNDINTMNSVIANTNESGPITEAINDALSESGSYSEKQSLTHLKQVFSTLEAARSAYSG</sequence>
<comment type="caution">
    <text evidence="1">The sequence shown here is derived from an EMBL/GenBank/DDBJ whole genome shotgun (WGS) entry which is preliminary data.</text>
</comment>
<dbReference type="AlphaFoldDB" id="A0A5C8ZAN5"/>
<dbReference type="RefSeq" id="WP_147713639.1">
    <property type="nucleotide sequence ID" value="NZ_VKAD01000001.1"/>
</dbReference>